<organism evidence="2">
    <name type="scientific">Rhizophora mucronata</name>
    <name type="common">Asiatic mangrove</name>
    <dbReference type="NCBI Taxonomy" id="61149"/>
    <lineage>
        <taxon>Eukaryota</taxon>
        <taxon>Viridiplantae</taxon>
        <taxon>Streptophyta</taxon>
        <taxon>Embryophyta</taxon>
        <taxon>Tracheophyta</taxon>
        <taxon>Spermatophyta</taxon>
        <taxon>Magnoliopsida</taxon>
        <taxon>eudicotyledons</taxon>
        <taxon>Gunneridae</taxon>
        <taxon>Pentapetalae</taxon>
        <taxon>rosids</taxon>
        <taxon>fabids</taxon>
        <taxon>Malpighiales</taxon>
        <taxon>Rhizophoraceae</taxon>
        <taxon>Rhizophora</taxon>
    </lineage>
</organism>
<protein>
    <submittedName>
        <fullName evidence="2">Uncharacterized protein</fullName>
    </submittedName>
</protein>
<keyword evidence="1" id="KW-0812">Transmembrane</keyword>
<accession>A0A2P2II99</accession>
<keyword evidence="1" id="KW-0472">Membrane</keyword>
<dbReference type="AlphaFoldDB" id="A0A2P2II99"/>
<sequence>MNYLILVLYFSFTFLFCNKRIILMLACAY</sequence>
<evidence type="ECO:0000313" key="2">
    <source>
        <dbReference type="EMBL" id="MBW80940.1"/>
    </source>
</evidence>
<keyword evidence="1" id="KW-1133">Transmembrane helix</keyword>
<name>A0A2P2II99_RHIMU</name>
<proteinExistence type="predicted"/>
<reference evidence="2" key="1">
    <citation type="submission" date="2018-02" db="EMBL/GenBank/DDBJ databases">
        <title>Rhizophora mucronata_Transcriptome.</title>
        <authorList>
            <person name="Meera S.P."/>
            <person name="Sreeshan A."/>
            <person name="Augustine A."/>
        </authorList>
    </citation>
    <scope>NUCLEOTIDE SEQUENCE</scope>
    <source>
        <tissue evidence="2">Leaf</tissue>
    </source>
</reference>
<dbReference type="EMBL" id="GGEC01000457">
    <property type="protein sequence ID" value="MBW80940.1"/>
    <property type="molecule type" value="Transcribed_RNA"/>
</dbReference>
<feature type="transmembrane region" description="Helical" evidence="1">
    <location>
        <begin position="6"/>
        <end position="28"/>
    </location>
</feature>
<evidence type="ECO:0000256" key="1">
    <source>
        <dbReference type="SAM" id="Phobius"/>
    </source>
</evidence>